<evidence type="ECO:0000313" key="1">
    <source>
        <dbReference type="EMBL" id="EEI93060.1"/>
    </source>
</evidence>
<reference evidence="1 2" key="1">
    <citation type="submission" date="2009-01" db="EMBL/GenBank/DDBJ databases">
        <authorList>
            <person name="Qin X."/>
            <person name="Bachman B."/>
            <person name="Battles P."/>
            <person name="Bell A."/>
            <person name="Bess C."/>
            <person name="Bickham C."/>
            <person name="Chaboub L."/>
            <person name="Chen D."/>
            <person name="Coyle M."/>
            <person name="Deiros D.R."/>
            <person name="Dinh H."/>
            <person name="Forbes L."/>
            <person name="Fowler G."/>
            <person name="Francisco L."/>
            <person name="Fu Q."/>
            <person name="Gubbala S."/>
            <person name="Hale W."/>
            <person name="Han Y."/>
            <person name="Hemphill L."/>
            <person name="Highlander S.K."/>
            <person name="Hirani K."/>
            <person name="Hogues M."/>
            <person name="Jackson L."/>
            <person name="Jakkamsetti A."/>
            <person name="Javaid M."/>
            <person name="Jiang H."/>
            <person name="Korchina V."/>
            <person name="Kovar C."/>
            <person name="Lara F."/>
            <person name="Lee S."/>
            <person name="Mata R."/>
            <person name="Mathew T."/>
            <person name="Moen C."/>
            <person name="Morales K."/>
            <person name="Munidasa M."/>
            <person name="Nazareth L."/>
            <person name="Ngo R."/>
            <person name="Nguyen L."/>
            <person name="Okwuonu G."/>
            <person name="Ongeri F."/>
            <person name="Patil S."/>
            <person name="Petrosino J."/>
            <person name="Pham C."/>
            <person name="Pham P."/>
            <person name="Pu L.-L."/>
            <person name="Puazo M."/>
            <person name="Raj R."/>
            <person name="Reid J."/>
            <person name="Rouhana J."/>
            <person name="Saada N."/>
            <person name="Shang Y."/>
            <person name="Simmons D."/>
            <person name="Thornton R."/>
            <person name="Warren J."/>
            <person name="Weissenberger G."/>
            <person name="Zhang J."/>
            <person name="Zhang L."/>
            <person name="Zhou C."/>
            <person name="Zhu D."/>
            <person name="Muzny D."/>
            <person name="Worley K."/>
            <person name="Gibbs R."/>
        </authorList>
    </citation>
    <scope>NUCLEOTIDE SEQUENCE [LARGE SCALE GENOMIC DNA]</scope>
    <source>
        <strain evidence="1 2">ATCC 33300</strain>
    </source>
</reference>
<name>C2FVK2_SPHSI</name>
<gene>
    <name evidence="1" type="ORF">HMPREF0765_1358</name>
</gene>
<dbReference type="AlphaFoldDB" id="C2FVK2"/>
<proteinExistence type="predicted"/>
<dbReference type="Proteomes" id="UP000006241">
    <property type="component" value="Unassembled WGS sequence"/>
</dbReference>
<dbReference type="HOGENOM" id="CLU_3066345_0_0_10"/>
<accession>C2FVK2</accession>
<sequence length="53" mass="6260">MSNFRFTGIYLQVKDKASIVESNVNINLRKSNNIVYNFKLYLFTMLNVMLQLL</sequence>
<protein>
    <submittedName>
        <fullName evidence="1">Uncharacterized protein</fullName>
    </submittedName>
</protein>
<organism evidence="1 2">
    <name type="scientific">Sphingobacterium spiritivorum ATCC 33300</name>
    <dbReference type="NCBI Taxonomy" id="525372"/>
    <lineage>
        <taxon>Bacteria</taxon>
        <taxon>Pseudomonadati</taxon>
        <taxon>Bacteroidota</taxon>
        <taxon>Sphingobacteriia</taxon>
        <taxon>Sphingobacteriales</taxon>
        <taxon>Sphingobacteriaceae</taxon>
        <taxon>Sphingobacterium</taxon>
    </lineage>
</organism>
<comment type="caution">
    <text evidence="1">The sequence shown here is derived from an EMBL/GenBank/DDBJ whole genome shotgun (WGS) entry which is preliminary data.</text>
</comment>
<evidence type="ECO:0000313" key="2">
    <source>
        <dbReference type="Proteomes" id="UP000006241"/>
    </source>
</evidence>
<dbReference type="EMBL" id="ACHB01000033">
    <property type="protein sequence ID" value="EEI93060.1"/>
    <property type="molecule type" value="Genomic_DNA"/>
</dbReference>